<comment type="caution">
    <text evidence="1">The sequence shown here is derived from an EMBL/GenBank/DDBJ whole genome shotgun (WGS) entry which is preliminary data.</text>
</comment>
<evidence type="ECO:0000313" key="2">
    <source>
        <dbReference type="Proteomes" id="UP000548326"/>
    </source>
</evidence>
<gene>
    <name evidence="1" type="ORF">HDF22_005309</name>
</gene>
<dbReference type="EMBL" id="JACHCA010000020">
    <property type="protein sequence ID" value="MBB6131158.1"/>
    <property type="molecule type" value="Genomic_DNA"/>
</dbReference>
<protein>
    <submittedName>
        <fullName evidence="1">Uncharacterized protein</fullName>
    </submittedName>
</protein>
<proteinExistence type="predicted"/>
<name>A0A841JQX0_9SPHI</name>
<accession>A0A841JQX0</accession>
<evidence type="ECO:0000313" key="1">
    <source>
        <dbReference type="EMBL" id="MBB6131158.1"/>
    </source>
</evidence>
<dbReference type="Proteomes" id="UP000548326">
    <property type="component" value="Unassembled WGS sequence"/>
</dbReference>
<sequence length="427" mass="48882">MKKIIMVFIYLSVGTCYGQAIDSASRQADSYFKEAAAAARNQHVWNAQIYGPMFFVDPKSRLTYANMPDSAGILKPDGPVYKGILPEEVIIANTAVHWEGRMWSVMLWPMLKDHDERVNLMMHESFHRMQAKIGLPELSPTIEHMSSMYGRIYFLLELKALEAALSKPLDQRSVDLTNALIFRQKRHELFPGTFKNERILEMSEGLAEYTGVILGRPKGSIRQHLYHQIDTAGQRKSLIRSCAIITGPVYGYLLYEKNPRWTLKVDSNSDFPLLIAEYYHIGLPKHESDIMIARLEKEYNGDAIIRSEKIKEEHRLQIVKQYIELFTQQPVLTITLQKMGISFNPNTLFDLSDYGTVYPTAEVKDTWGTLSVTANGMLMKDWKIITLPASEGLNINNRMIECNGWKINLNDGWKVSKVDALHYILTK</sequence>
<reference evidence="1 2" key="1">
    <citation type="submission" date="2020-08" db="EMBL/GenBank/DDBJ databases">
        <title>Genomic Encyclopedia of Type Strains, Phase IV (KMG-V): Genome sequencing to study the core and pangenomes of soil and plant-associated prokaryotes.</title>
        <authorList>
            <person name="Whitman W."/>
        </authorList>
    </citation>
    <scope>NUCLEOTIDE SEQUENCE [LARGE SCALE GENOMIC DNA]</scope>
    <source>
        <strain evidence="1 2">MP601</strain>
    </source>
</reference>
<organism evidence="1 2">
    <name type="scientific">Mucilaginibacter lappiensis</name>
    <dbReference type="NCBI Taxonomy" id="354630"/>
    <lineage>
        <taxon>Bacteria</taxon>
        <taxon>Pseudomonadati</taxon>
        <taxon>Bacteroidota</taxon>
        <taxon>Sphingobacteriia</taxon>
        <taxon>Sphingobacteriales</taxon>
        <taxon>Sphingobacteriaceae</taxon>
        <taxon>Mucilaginibacter</taxon>
    </lineage>
</organism>
<dbReference type="RefSeq" id="WP_183589734.1">
    <property type="nucleotide sequence ID" value="NZ_JACHCA010000020.1"/>
</dbReference>
<dbReference type="AlphaFoldDB" id="A0A841JQX0"/>